<feature type="non-terminal residue" evidence="2">
    <location>
        <position position="1"/>
    </location>
</feature>
<dbReference type="InterPro" id="IPR029058">
    <property type="entry name" value="AB_hydrolase_fold"/>
</dbReference>
<reference evidence="2 3" key="1">
    <citation type="submission" date="2014-06" db="EMBL/GenBank/DDBJ databases">
        <title>Evolutionary Origins and Diversification of the Mycorrhizal Mutualists.</title>
        <authorList>
            <consortium name="DOE Joint Genome Institute"/>
            <consortium name="Mycorrhizal Genomics Consortium"/>
            <person name="Kohler A."/>
            <person name="Kuo A."/>
            <person name="Nagy L.G."/>
            <person name="Floudas D."/>
            <person name="Copeland A."/>
            <person name="Barry K.W."/>
            <person name="Cichocki N."/>
            <person name="Veneault-Fourrey C."/>
            <person name="LaButti K."/>
            <person name="Lindquist E.A."/>
            <person name="Lipzen A."/>
            <person name="Lundell T."/>
            <person name="Morin E."/>
            <person name="Murat C."/>
            <person name="Riley R."/>
            <person name="Ohm R."/>
            <person name="Sun H."/>
            <person name="Tunlid A."/>
            <person name="Henrissat B."/>
            <person name="Grigoriev I.V."/>
            <person name="Hibbett D.S."/>
            <person name="Martin F."/>
        </authorList>
    </citation>
    <scope>NUCLEOTIDE SEQUENCE [LARGE SCALE GENOMIC DNA]</scope>
    <source>
        <strain evidence="2 3">SS14</strain>
    </source>
</reference>
<dbReference type="Proteomes" id="UP000054279">
    <property type="component" value="Unassembled WGS sequence"/>
</dbReference>
<gene>
    <name evidence="2" type="ORF">M422DRAFT_189120</name>
</gene>
<evidence type="ECO:0000313" key="3">
    <source>
        <dbReference type="Proteomes" id="UP000054279"/>
    </source>
</evidence>
<sequence length="63" mass="6070">SEATPIGSIVGPPFQAALQSELGGKSLNFIGVTYAADVAGFEAGGDAAGSKTLAADVTSQASV</sequence>
<accession>A0A0C9UUX3</accession>
<protein>
    <submittedName>
        <fullName evidence="2">Carbohydrate esterase family 5 protein</fullName>
    </submittedName>
</protein>
<evidence type="ECO:0000313" key="2">
    <source>
        <dbReference type="EMBL" id="KIJ28940.1"/>
    </source>
</evidence>
<dbReference type="Gene3D" id="3.40.50.1820">
    <property type="entry name" value="alpha/beta hydrolase"/>
    <property type="match status" value="1"/>
</dbReference>
<dbReference type="EMBL" id="KN837294">
    <property type="protein sequence ID" value="KIJ28940.1"/>
    <property type="molecule type" value="Genomic_DNA"/>
</dbReference>
<name>A0A0C9UUX3_SPHS4</name>
<keyword evidence="1" id="KW-0378">Hydrolase</keyword>
<dbReference type="InterPro" id="IPR000675">
    <property type="entry name" value="Cutinase/axe"/>
</dbReference>
<evidence type="ECO:0000256" key="1">
    <source>
        <dbReference type="ARBA" id="ARBA00022801"/>
    </source>
</evidence>
<dbReference type="Pfam" id="PF01083">
    <property type="entry name" value="Cutinase"/>
    <property type="match status" value="1"/>
</dbReference>
<keyword evidence="3" id="KW-1185">Reference proteome</keyword>
<dbReference type="HOGENOM" id="CLU_201508_0_0_1"/>
<organism evidence="2 3">
    <name type="scientific">Sphaerobolus stellatus (strain SS14)</name>
    <dbReference type="NCBI Taxonomy" id="990650"/>
    <lineage>
        <taxon>Eukaryota</taxon>
        <taxon>Fungi</taxon>
        <taxon>Dikarya</taxon>
        <taxon>Basidiomycota</taxon>
        <taxon>Agaricomycotina</taxon>
        <taxon>Agaricomycetes</taxon>
        <taxon>Phallomycetidae</taxon>
        <taxon>Geastrales</taxon>
        <taxon>Sphaerobolaceae</taxon>
        <taxon>Sphaerobolus</taxon>
    </lineage>
</organism>
<dbReference type="OrthoDB" id="3225429at2759"/>
<proteinExistence type="predicted"/>
<dbReference type="AlphaFoldDB" id="A0A0C9UUX3"/>
<dbReference type="GO" id="GO:0052689">
    <property type="term" value="F:carboxylic ester hydrolase activity"/>
    <property type="evidence" value="ECO:0007669"/>
    <property type="project" value="UniProtKB-ARBA"/>
</dbReference>